<dbReference type="EMBL" id="JAHRIP010037884">
    <property type="protein sequence ID" value="MEQ2294615.1"/>
    <property type="molecule type" value="Genomic_DNA"/>
</dbReference>
<name>A0ABV0YLV9_9TELE</name>
<proteinExistence type="predicted"/>
<sequence>MPVVSGFERVDPLLLPLFIKKTSSLHASSANHPLTLRFKGPPVLDSSCSSAELDPPPPDLHQLLSNLLPVSSPALAFTPSPVGSQRGRHL</sequence>
<gene>
    <name evidence="1" type="ORF">AMECASPLE_005688</name>
</gene>
<accession>A0ABV0YLV9</accession>
<dbReference type="Proteomes" id="UP001469553">
    <property type="component" value="Unassembled WGS sequence"/>
</dbReference>
<evidence type="ECO:0000313" key="2">
    <source>
        <dbReference type="Proteomes" id="UP001469553"/>
    </source>
</evidence>
<evidence type="ECO:0000313" key="1">
    <source>
        <dbReference type="EMBL" id="MEQ2294615.1"/>
    </source>
</evidence>
<comment type="caution">
    <text evidence="1">The sequence shown here is derived from an EMBL/GenBank/DDBJ whole genome shotgun (WGS) entry which is preliminary data.</text>
</comment>
<keyword evidence="2" id="KW-1185">Reference proteome</keyword>
<organism evidence="1 2">
    <name type="scientific">Ameca splendens</name>
    <dbReference type="NCBI Taxonomy" id="208324"/>
    <lineage>
        <taxon>Eukaryota</taxon>
        <taxon>Metazoa</taxon>
        <taxon>Chordata</taxon>
        <taxon>Craniata</taxon>
        <taxon>Vertebrata</taxon>
        <taxon>Euteleostomi</taxon>
        <taxon>Actinopterygii</taxon>
        <taxon>Neopterygii</taxon>
        <taxon>Teleostei</taxon>
        <taxon>Neoteleostei</taxon>
        <taxon>Acanthomorphata</taxon>
        <taxon>Ovalentaria</taxon>
        <taxon>Atherinomorphae</taxon>
        <taxon>Cyprinodontiformes</taxon>
        <taxon>Goodeidae</taxon>
        <taxon>Ameca</taxon>
    </lineage>
</organism>
<reference evidence="1 2" key="1">
    <citation type="submission" date="2021-06" db="EMBL/GenBank/DDBJ databases">
        <authorList>
            <person name="Palmer J.M."/>
        </authorList>
    </citation>
    <scope>NUCLEOTIDE SEQUENCE [LARGE SCALE GENOMIC DNA]</scope>
    <source>
        <strain evidence="1 2">AS_MEX2019</strain>
        <tissue evidence="1">Muscle</tissue>
    </source>
</reference>
<protein>
    <submittedName>
        <fullName evidence="1">Uncharacterized protein</fullName>
    </submittedName>
</protein>